<evidence type="ECO:0000256" key="1">
    <source>
        <dbReference type="SAM" id="MobiDB-lite"/>
    </source>
</evidence>
<dbReference type="Gene3D" id="3.10.105.10">
    <property type="entry name" value="Dipeptide-binding Protein, Domain 3"/>
    <property type="match status" value="1"/>
</dbReference>
<gene>
    <name evidence="3" type="ORF">Pla111_28760</name>
</gene>
<dbReference type="Gene3D" id="3.40.190.10">
    <property type="entry name" value="Periplasmic binding protein-like II"/>
    <property type="match status" value="1"/>
</dbReference>
<feature type="region of interest" description="Disordered" evidence="1">
    <location>
        <begin position="607"/>
        <end position="633"/>
    </location>
</feature>
<dbReference type="InterPro" id="IPR039424">
    <property type="entry name" value="SBP_5"/>
</dbReference>
<proteinExistence type="predicted"/>
<name>A0A5C5VW36_9BACT</name>
<comment type="caution">
    <text evidence="3">The sequence shown here is derived from an EMBL/GenBank/DDBJ whole genome shotgun (WGS) entry which is preliminary data.</text>
</comment>
<evidence type="ECO:0000313" key="3">
    <source>
        <dbReference type="EMBL" id="TWT42570.1"/>
    </source>
</evidence>
<dbReference type="InterPro" id="IPR000914">
    <property type="entry name" value="SBP_5_dom"/>
</dbReference>
<dbReference type="Proteomes" id="UP000318995">
    <property type="component" value="Unassembled WGS sequence"/>
</dbReference>
<organism evidence="3 4">
    <name type="scientific">Botrimarina hoheduenensis</name>
    <dbReference type="NCBI Taxonomy" id="2528000"/>
    <lineage>
        <taxon>Bacteria</taxon>
        <taxon>Pseudomonadati</taxon>
        <taxon>Planctomycetota</taxon>
        <taxon>Planctomycetia</taxon>
        <taxon>Pirellulales</taxon>
        <taxon>Lacipirellulaceae</taxon>
        <taxon>Botrimarina</taxon>
    </lineage>
</organism>
<dbReference type="GO" id="GO:1904680">
    <property type="term" value="F:peptide transmembrane transporter activity"/>
    <property type="evidence" value="ECO:0007669"/>
    <property type="project" value="TreeGrafter"/>
</dbReference>
<feature type="compositionally biased region" description="Acidic residues" evidence="1">
    <location>
        <begin position="614"/>
        <end position="633"/>
    </location>
</feature>
<protein>
    <submittedName>
        <fullName evidence="3">Extracellular solute-binding protein</fullName>
    </submittedName>
</protein>
<dbReference type="Pfam" id="PF00496">
    <property type="entry name" value="SBP_bac_5"/>
    <property type="match status" value="1"/>
</dbReference>
<sequence precursor="true">MHFLAKTSQLLGALAGREGVPLRGGLLLAALGVGLLSGTFLRAEPPVESAEPFDTIVLKQGTELRVELLPLPTRRGFRLPTSGRVQAVARNAAAEQLTIEWSAVGRLVLFEDRLLESAASALGEQDFGKTFRLLVRLEQLDAAWPGLEVGFQRLLRAEALARFRKGQYDHALALLQTLHERSPSASGTANAVDAVGSQMLEALWTAEDYRGMRTTIDVLNTQFPGLKLRTPKVWEQRLLVAQQALFDQAEAALAAGEFWAAREKALGAAALLPLGERGERLLSQIQGATPAVRIGVFVPAPWKAAPPRRVDRPASRRLGRLRSDALVWLDDYRGQGGVYGSPLGKVIAADDRRSVSLLIDPLILQTEADAAYLVARELLTITADPPAAFAPLAELLKTVRVVAPGTVELGLKVPHLNPPSLLLGPLPQSLEGIAPQGWKLNKKTRDETVYESQTKRPTGFSYFAEKRYSTDTDAVRDLLAGDLDVLADVPPWRIAALRKSEAVAVGRYRTPTLHCLVVGPKSRLAVERDTRRALSYLVPRDYFVEELLLGGRSESGFGPISGPFPYGLTLSDPLRYAYQDSISPQAHEPRLAGLLLALAAKLQREAQGSAQVEADTDTDTDTEAEADAEEEDPAPLVLIYPPSPVARLACQTIAEQFSAIGSTVVLREIVDEIELTTTTDYDLRYAEIRVDEPMTQAWEVLGPGGVAGDCSSALLAALERVPRASSGQQLSEAMADIFQIAYGDLQVIPLWQTVDHFAWRKSLAGLPDETVDLYQTFADWQNQSRRGKP</sequence>
<evidence type="ECO:0000259" key="2">
    <source>
        <dbReference type="Pfam" id="PF00496"/>
    </source>
</evidence>
<keyword evidence="4" id="KW-1185">Reference proteome</keyword>
<dbReference type="OrthoDB" id="281192at2"/>
<accession>A0A5C5VW36</accession>
<feature type="domain" description="Solute-binding protein family 5" evidence="2">
    <location>
        <begin position="469"/>
        <end position="683"/>
    </location>
</feature>
<dbReference type="GO" id="GO:0015833">
    <property type="term" value="P:peptide transport"/>
    <property type="evidence" value="ECO:0007669"/>
    <property type="project" value="TreeGrafter"/>
</dbReference>
<dbReference type="SUPFAM" id="SSF53850">
    <property type="entry name" value="Periplasmic binding protein-like II"/>
    <property type="match status" value="1"/>
</dbReference>
<dbReference type="PANTHER" id="PTHR30290">
    <property type="entry name" value="PERIPLASMIC BINDING COMPONENT OF ABC TRANSPORTER"/>
    <property type="match status" value="1"/>
</dbReference>
<evidence type="ECO:0000313" key="4">
    <source>
        <dbReference type="Proteomes" id="UP000318995"/>
    </source>
</evidence>
<dbReference type="RefSeq" id="WP_146575087.1">
    <property type="nucleotide sequence ID" value="NZ_SJPH01000007.1"/>
</dbReference>
<dbReference type="AlphaFoldDB" id="A0A5C5VW36"/>
<dbReference type="EMBL" id="SJPH01000007">
    <property type="protein sequence ID" value="TWT42570.1"/>
    <property type="molecule type" value="Genomic_DNA"/>
</dbReference>
<reference evidence="3 4" key="1">
    <citation type="submission" date="2019-02" db="EMBL/GenBank/DDBJ databases">
        <title>Deep-cultivation of Planctomycetes and their phenomic and genomic characterization uncovers novel biology.</title>
        <authorList>
            <person name="Wiegand S."/>
            <person name="Jogler M."/>
            <person name="Boedeker C."/>
            <person name="Pinto D."/>
            <person name="Vollmers J."/>
            <person name="Rivas-Marin E."/>
            <person name="Kohn T."/>
            <person name="Peeters S.H."/>
            <person name="Heuer A."/>
            <person name="Rast P."/>
            <person name="Oberbeckmann S."/>
            <person name="Bunk B."/>
            <person name="Jeske O."/>
            <person name="Meyerdierks A."/>
            <person name="Storesund J.E."/>
            <person name="Kallscheuer N."/>
            <person name="Luecker S."/>
            <person name="Lage O.M."/>
            <person name="Pohl T."/>
            <person name="Merkel B.J."/>
            <person name="Hornburger P."/>
            <person name="Mueller R.-W."/>
            <person name="Bruemmer F."/>
            <person name="Labrenz M."/>
            <person name="Spormann A.M."/>
            <person name="Op Den Camp H."/>
            <person name="Overmann J."/>
            <person name="Amann R."/>
            <person name="Jetten M.S.M."/>
            <person name="Mascher T."/>
            <person name="Medema M.H."/>
            <person name="Devos D.P."/>
            <person name="Kaster A.-K."/>
            <person name="Ovreas L."/>
            <person name="Rohde M."/>
            <person name="Galperin M.Y."/>
            <person name="Jogler C."/>
        </authorList>
    </citation>
    <scope>NUCLEOTIDE SEQUENCE [LARGE SCALE GENOMIC DNA]</scope>
    <source>
        <strain evidence="3 4">Pla111</strain>
    </source>
</reference>